<evidence type="ECO:0000313" key="3">
    <source>
        <dbReference type="EMBL" id="GEL45600.1"/>
    </source>
</evidence>
<reference evidence="3 4" key="1">
    <citation type="submission" date="2019-07" db="EMBL/GenBank/DDBJ databases">
        <title>Whole genome shotgun sequence of Cellulomonas hominis NBRC 16055.</title>
        <authorList>
            <person name="Hosoyama A."/>
            <person name="Uohara A."/>
            <person name="Ohji S."/>
            <person name="Ichikawa N."/>
        </authorList>
    </citation>
    <scope>NUCLEOTIDE SEQUENCE [LARGE SCALE GENOMIC DNA]</scope>
    <source>
        <strain evidence="3 4">NBRC 16055</strain>
    </source>
</reference>
<feature type="transmembrane region" description="Helical" evidence="1">
    <location>
        <begin position="21"/>
        <end position="43"/>
    </location>
</feature>
<keyword evidence="1" id="KW-0812">Transmembrane</keyword>
<evidence type="ECO:0000313" key="4">
    <source>
        <dbReference type="Proteomes" id="UP000321723"/>
    </source>
</evidence>
<dbReference type="Pfam" id="PF07811">
    <property type="entry name" value="TadE"/>
    <property type="match status" value="1"/>
</dbReference>
<dbReference type="NCBIfam" id="NF041390">
    <property type="entry name" value="TadE_Rv3655c"/>
    <property type="match status" value="1"/>
</dbReference>
<evidence type="ECO:0000256" key="1">
    <source>
        <dbReference type="SAM" id="Phobius"/>
    </source>
</evidence>
<protein>
    <recommendedName>
        <fullName evidence="2">TadE-like domain-containing protein</fullName>
    </recommendedName>
</protein>
<name>A0A511F8Q3_9CELL</name>
<keyword evidence="1" id="KW-0472">Membrane</keyword>
<dbReference type="AlphaFoldDB" id="A0A511F8Q3"/>
<organism evidence="3 4">
    <name type="scientific">Cellulomonas hominis</name>
    <dbReference type="NCBI Taxonomy" id="156981"/>
    <lineage>
        <taxon>Bacteria</taxon>
        <taxon>Bacillati</taxon>
        <taxon>Actinomycetota</taxon>
        <taxon>Actinomycetes</taxon>
        <taxon>Micrococcales</taxon>
        <taxon>Cellulomonadaceae</taxon>
        <taxon>Cellulomonas</taxon>
    </lineage>
</organism>
<proteinExistence type="predicted"/>
<accession>A0A511F8Q3</accession>
<keyword evidence="1" id="KW-1133">Transmembrane helix</keyword>
<dbReference type="EMBL" id="BJVQ01000006">
    <property type="protein sequence ID" value="GEL45600.1"/>
    <property type="molecule type" value="Genomic_DNA"/>
</dbReference>
<comment type="caution">
    <text evidence="3">The sequence shown here is derived from an EMBL/GenBank/DDBJ whole genome shotgun (WGS) entry which is preliminary data.</text>
</comment>
<evidence type="ECO:0000259" key="2">
    <source>
        <dbReference type="Pfam" id="PF07811"/>
    </source>
</evidence>
<gene>
    <name evidence="3" type="ORF">CHO01_07160</name>
</gene>
<keyword evidence="4" id="KW-1185">Reference proteome</keyword>
<dbReference type="Proteomes" id="UP000321723">
    <property type="component" value="Unassembled WGS sequence"/>
</dbReference>
<sequence>MSGDVRAVRNRPHRADRDRGAVTAEFAVLLPVVALLVGAVVALTASAAIQLRCADAARAGARAAALGDGDADVLAVARRVAGSGVQVAVGRDDGWVVVTVESTVGPTLPLVGGLTVRGTATGRTEP</sequence>
<feature type="domain" description="TadE-like" evidence="2">
    <location>
        <begin position="20"/>
        <end position="62"/>
    </location>
</feature>
<dbReference type="InterPro" id="IPR049790">
    <property type="entry name" value="Rv3655c/TadE"/>
</dbReference>
<dbReference type="InterPro" id="IPR012495">
    <property type="entry name" value="TadE-like_dom"/>
</dbReference>